<evidence type="ECO:0000313" key="2">
    <source>
        <dbReference type="Proteomes" id="UP000229839"/>
    </source>
</evidence>
<accession>A0A2M6USD3</accession>
<proteinExistence type="predicted"/>
<protein>
    <submittedName>
        <fullName evidence="1">Uncharacterized protein</fullName>
    </submittedName>
</protein>
<evidence type="ECO:0000313" key="1">
    <source>
        <dbReference type="EMBL" id="PIT69079.1"/>
    </source>
</evidence>
<sequence>MMDTGLRSFHDDGSEGYKVKVPAKNNPLKRIIPCEGSQVKAIKLVVHPHLYCIQVSSWSFHFLVLILKCCDRF</sequence>
<name>A0A2M6USD3_9HYPH</name>
<comment type="caution">
    <text evidence="1">The sequence shown here is derived from an EMBL/GenBank/DDBJ whole genome shotgun (WGS) entry which is preliminary data.</text>
</comment>
<dbReference type="AlphaFoldDB" id="A0A2M6USD3"/>
<reference evidence="1 2" key="1">
    <citation type="submission" date="2017-06" db="EMBL/GenBank/DDBJ databases">
        <title>Draft genome of Bartonella tribocorum strain L103, isolated from a rodent in Laos.</title>
        <authorList>
            <person name="Hadjadj L."/>
            <person name="Jiyipong T."/>
            <person name="Morand S."/>
            <person name="Diene S.M."/>
            <person name="Rolain J.-M."/>
        </authorList>
    </citation>
    <scope>NUCLEOTIDE SEQUENCE [LARGE SCALE GENOMIC DNA]</scope>
    <source>
        <strain evidence="1 2">L103</strain>
    </source>
</reference>
<dbReference type="Proteomes" id="UP000229839">
    <property type="component" value="Unassembled WGS sequence"/>
</dbReference>
<organism evidence="1 2">
    <name type="scientific">Bartonella tribocorum</name>
    <dbReference type="NCBI Taxonomy" id="85701"/>
    <lineage>
        <taxon>Bacteria</taxon>
        <taxon>Pseudomonadati</taxon>
        <taxon>Pseudomonadota</taxon>
        <taxon>Alphaproteobacteria</taxon>
        <taxon>Hyphomicrobiales</taxon>
        <taxon>Bartonellaceae</taxon>
        <taxon>Bartonella</taxon>
    </lineage>
</organism>
<dbReference type="EMBL" id="NJGE01000008">
    <property type="protein sequence ID" value="PIT69079.1"/>
    <property type="molecule type" value="Genomic_DNA"/>
</dbReference>
<gene>
    <name evidence="1" type="ORF">CER18_04520</name>
</gene>